<dbReference type="Proteomes" id="UP000664534">
    <property type="component" value="Unassembled WGS sequence"/>
</dbReference>
<feature type="compositionally biased region" description="Polar residues" evidence="1">
    <location>
        <begin position="1"/>
        <end position="31"/>
    </location>
</feature>
<dbReference type="OrthoDB" id="10487651at2759"/>
<reference evidence="2" key="1">
    <citation type="submission" date="2021-03" db="EMBL/GenBank/DDBJ databases">
        <authorList>
            <person name="Tagirdzhanova G."/>
        </authorList>
    </citation>
    <scope>NUCLEOTIDE SEQUENCE</scope>
</reference>
<comment type="caution">
    <text evidence="2">The sequence shown here is derived from an EMBL/GenBank/DDBJ whole genome shotgun (WGS) entry which is preliminary data.</text>
</comment>
<name>A0A8H3FJ45_9LECA</name>
<feature type="compositionally biased region" description="Basic and acidic residues" evidence="1">
    <location>
        <begin position="50"/>
        <end position="60"/>
    </location>
</feature>
<feature type="compositionally biased region" description="Polar residues" evidence="1">
    <location>
        <begin position="39"/>
        <end position="49"/>
    </location>
</feature>
<evidence type="ECO:0000313" key="3">
    <source>
        <dbReference type="Proteomes" id="UP000664534"/>
    </source>
</evidence>
<proteinExistence type="predicted"/>
<evidence type="ECO:0000256" key="1">
    <source>
        <dbReference type="SAM" id="MobiDB-lite"/>
    </source>
</evidence>
<evidence type="ECO:0000313" key="2">
    <source>
        <dbReference type="EMBL" id="CAF9924389.1"/>
    </source>
</evidence>
<dbReference type="EMBL" id="CAJPDT010000036">
    <property type="protein sequence ID" value="CAF9924389.1"/>
    <property type="molecule type" value="Genomic_DNA"/>
</dbReference>
<organism evidence="2 3">
    <name type="scientific">Imshaugia aleurites</name>
    <dbReference type="NCBI Taxonomy" id="172621"/>
    <lineage>
        <taxon>Eukaryota</taxon>
        <taxon>Fungi</taxon>
        <taxon>Dikarya</taxon>
        <taxon>Ascomycota</taxon>
        <taxon>Pezizomycotina</taxon>
        <taxon>Lecanoromycetes</taxon>
        <taxon>OSLEUM clade</taxon>
        <taxon>Lecanoromycetidae</taxon>
        <taxon>Lecanorales</taxon>
        <taxon>Lecanorineae</taxon>
        <taxon>Parmeliaceae</taxon>
        <taxon>Imshaugia</taxon>
    </lineage>
</organism>
<sequence length="163" mass="18076">MSQPTPSPTRLTQDTPLSPTQLSPDTPSSSKFPDHNPSRNHSASQTHRPSQIEESLHEALRQGPMTVSKNPRRLSDRDANLSRRERKRSKAWSGEHQGIAETCGEGEADGDRRRSGPLDAEELKVLVVEKLRRVTVETLVSAALMEDAGGSWLVMHVSPKIWP</sequence>
<dbReference type="AlphaFoldDB" id="A0A8H3FJ45"/>
<keyword evidence="3" id="KW-1185">Reference proteome</keyword>
<feature type="compositionally biased region" description="Basic and acidic residues" evidence="1">
    <location>
        <begin position="73"/>
        <end position="83"/>
    </location>
</feature>
<accession>A0A8H3FJ45</accession>
<gene>
    <name evidence="2" type="ORF">IMSHALPRED_006175</name>
</gene>
<feature type="region of interest" description="Disordered" evidence="1">
    <location>
        <begin position="1"/>
        <end position="116"/>
    </location>
</feature>
<protein>
    <submittedName>
        <fullName evidence="2">Uncharacterized protein</fullName>
    </submittedName>
</protein>